<evidence type="ECO:0000313" key="3">
    <source>
        <dbReference type="Proteomes" id="UP000231263"/>
    </source>
</evidence>
<feature type="transmembrane region" description="Helical" evidence="1">
    <location>
        <begin position="35"/>
        <end position="53"/>
    </location>
</feature>
<gene>
    <name evidence="2" type="ORF">CO173_01690</name>
</gene>
<protein>
    <submittedName>
        <fullName evidence="2">Uncharacterized protein</fullName>
    </submittedName>
</protein>
<dbReference type="InterPro" id="IPR046737">
    <property type="entry name" value="DUF6629"/>
</dbReference>
<feature type="transmembrane region" description="Helical" evidence="1">
    <location>
        <begin position="98"/>
        <end position="121"/>
    </location>
</feature>
<reference evidence="3" key="1">
    <citation type="submission" date="2017-09" db="EMBL/GenBank/DDBJ databases">
        <title>Depth-based differentiation of microbial function through sediment-hosted aquifers and enrichment of novel symbionts in the deep terrestrial subsurface.</title>
        <authorList>
            <person name="Probst A.J."/>
            <person name="Ladd B."/>
            <person name="Jarett J.K."/>
            <person name="Geller-Mcgrath D.E."/>
            <person name="Sieber C.M.K."/>
            <person name="Emerson J.B."/>
            <person name="Anantharaman K."/>
            <person name="Thomas B.C."/>
            <person name="Malmstrom R."/>
            <person name="Stieglmeier M."/>
            <person name="Klingl A."/>
            <person name="Woyke T."/>
            <person name="Ryan C.M."/>
            <person name="Banfield J.F."/>
        </authorList>
    </citation>
    <scope>NUCLEOTIDE SEQUENCE [LARGE SCALE GENOMIC DNA]</scope>
</reference>
<dbReference type="Pfam" id="PF20334">
    <property type="entry name" value="DUF6629"/>
    <property type="match status" value="1"/>
</dbReference>
<feature type="transmembrane region" description="Helical" evidence="1">
    <location>
        <begin position="6"/>
        <end position="23"/>
    </location>
</feature>
<keyword evidence="1" id="KW-0472">Membrane</keyword>
<comment type="caution">
    <text evidence="2">The sequence shown here is derived from an EMBL/GenBank/DDBJ whole genome shotgun (WGS) entry which is preliminary data.</text>
</comment>
<sequence>MCFSAPVSFISSAGLLGTGAITLRNSAKDKRMIAAIPIMFGIQQFLEGSQWLFLNAGEVNACFGYGFLFFAFLVWPTYIPLAVYSVETNKNSKKILKGLALLGFLTTLGGILSLATSQLFIEAIEHHVVYGAITDLRTTGVLIYVTAVVGSMFVASDKRIKFFGLLILISAGVAWVFFNYASYSVWCLFSAVLSGLIYIYLKK</sequence>
<evidence type="ECO:0000256" key="1">
    <source>
        <dbReference type="SAM" id="Phobius"/>
    </source>
</evidence>
<keyword evidence="1" id="KW-1133">Transmembrane helix</keyword>
<dbReference type="EMBL" id="PFWT01000009">
    <property type="protein sequence ID" value="PJA46458.1"/>
    <property type="molecule type" value="Genomic_DNA"/>
</dbReference>
<accession>A0A2M7XF25</accession>
<proteinExistence type="predicted"/>
<organism evidence="2 3">
    <name type="scientific">Candidatus Uhrbacteria bacterium CG_4_9_14_3_um_filter_41_35</name>
    <dbReference type="NCBI Taxonomy" id="1975034"/>
    <lineage>
        <taxon>Bacteria</taxon>
        <taxon>Candidatus Uhriibacteriota</taxon>
    </lineage>
</organism>
<dbReference type="AlphaFoldDB" id="A0A2M7XF25"/>
<dbReference type="Proteomes" id="UP000231263">
    <property type="component" value="Unassembled WGS sequence"/>
</dbReference>
<keyword evidence="1" id="KW-0812">Transmembrane</keyword>
<feature type="transmembrane region" description="Helical" evidence="1">
    <location>
        <begin position="65"/>
        <end position="86"/>
    </location>
</feature>
<name>A0A2M7XF25_9BACT</name>
<feature type="transmembrane region" description="Helical" evidence="1">
    <location>
        <begin position="127"/>
        <end position="153"/>
    </location>
</feature>
<feature type="transmembrane region" description="Helical" evidence="1">
    <location>
        <begin position="183"/>
        <end position="201"/>
    </location>
</feature>
<feature type="transmembrane region" description="Helical" evidence="1">
    <location>
        <begin position="160"/>
        <end position="177"/>
    </location>
</feature>
<evidence type="ECO:0000313" key="2">
    <source>
        <dbReference type="EMBL" id="PJA46458.1"/>
    </source>
</evidence>